<proteinExistence type="predicted"/>
<keyword evidence="1" id="KW-1133">Transmembrane helix</keyword>
<evidence type="ECO:0000313" key="2">
    <source>
        <dbReference type="EMBL" id="SFG85414.1"/>
    </source>
</evidence>
<keyword evidence="1" id="KW-0812">Transmembrane</keyword>
<evidence type="ECO:0000256" key="1">
    <source>
        <dbReference type="SAM" id="Phobius"/>
    </source>
</evidence>
<keyword evidence="1" id="KW-0472">Membrane</keyword>
<dbReference type="STRING" id="185761.SAMN05660282_02160"/>
<sequence length="112" mass="12190">MSIVELIVVALMMIATVFIVATVFALWRSPDNLTRINVMGATTCVALPLLIIAATIHEFSTQSFDPIELLRAIGAILGLWIVVSVGSFYMGRSVWGITVTDLRRGAAEQKPK</sequence>
<feature type="transmembrane region" description="Helical" evidence="1">
    <location>
        <begin position="38"/>
        <end position="57"/>
    </location>
</feature>
<accession>A0A1I2V7T4</accession>
<feature type="transmembrane region" description="Helical" evidence="1">
    <location>
        <begin position="69"/>
        <end position="90"/>
    </location>
</feature>
<dbReference type="Pfam" id="PF03334">
    <property type="entry name" value="PhaG_MnhG_YufB"/>
    <property type="match status" value="1"/>
</dbReference>
<dbReference type="AlphaFoldDB" id="A0A1I2V7T4"/>
<organism evidence="2 3">
    <name type="scientific">Corynebacterium spheniscorum</name>
    <dbReference type="NCBI Taxonomy" id="185761"/>
    <lineage>
        <taxon>Bacteria</taxon>
        <taxon>Bacillati</taxon>
        <taxon>Actinomycetota</taxon>
        <taxon>Actinomycetes</taxon>
        <taxon>Mycobacteriales</taxon>
        <taxon>Corynebacteriaceae</taxon>
        <taxon>Corynebacterium</taxon>
    </lineage>
</organism>
<dbReference type="RefSeq" id="WP_092287227.1">
    <property type="nucleotide sequence ID" value="NZ_FOPJ01000019.1"/>
</dbReference>
<feature type="transmembrane region" description="Helical" evidence="1">
    <location>
        <begin position="6"/>
        <end position="26"/>
    </location>
</feature>
<dbReference type="NCBIfam" id="NF009318">
    <property type="entry name" value="PRK12674.2-3"/>
    <property type="match status" value="1"/>
</dbReference>
<dbReference type="Proteomes" id="UP000199065">
    <property type="component" value="Unassembled WGS sequence"/>
</dbReference>
<reference evidence="2 3" key="1">
    <citation type="submission" date="2016-10" db="EMBL/GenBank/DDBJ databases">
        <authorList>
            <person name="de Groot N.N."/>
        </authorList>
    </citation>
    <scope>NUCLEOTIDE SEQUENCE [LARGE SCALE GENOMIC DNA]</scope>
    <source>
        <strain>J11</strain>
        <strain evidence="3">PG 39</strain>
    </source>
</reference>
<name>A0A1I2V7T4_9CORY</name>
<evidence type="ECO:0000313" key="3">
    <source>
        <dbReference type="Proteomes" id="UP000199065"/>
    </source>
</evidence>
<dbReference type="GO" id="GO:0098662">
    <property type="term" value="P:inorganic cation transmembrane transport"/>
    <property type="evidence" value="ECO:0007669"/>
    <property type="project" value="InterPro"/>
</dbReference>
<gene>
    <name evidence="2" type="ORF">SAMN05660282_02160</name>
</gene>
<keyword evidence="3" id="KW-1185">Reference proteome</keyword>
<dbReference type="GO" id="GO:0015297">
    <property type="term" value="F:antiporter activity"/>
    <property type="evidence" value="ECO:0007669"/>
    <property type="project" value="InterPro"/>
</dbReference>
<dbReference type="InterPro" id="IPR005133">
    <property type="entry name" value="PhaG_MnhG_YufB"/>
</dbReference>
<protein>
    <submittedName>
        <fullName evidence="2">Multicomponent Na+:H+ antiporter subunit G</fullName>
    </submittedName>
</protein>
<dbReference type="OrthoDB" id="4419197at2"/>
<dbReference type="EMBL" id="FOPJ01000019">
    <property type="protein sequence ID" value="SFG85414.1"/>
    <property type="molecule type" value="Genomic_DNA"/>
</dbReference>